<dbReference type="OrthoDB" id="2243928at2"/>
<sequence>MSKEKKYHVILPNVKNCYLAKSIESKFSDEFYNFLDHIPVMPERWTNKWGMGWQVEFTEQEIKAVDSRYFQFAEEVPNE</sequence>
<dbReference type="AlphaFoldDB" id="A0A1H1BQ81"/>
<protein>
    <submittedName>
        <fullName evidence="1">Uncharacterized protein</fullName>
    </submittedName>
</protein>
<reference evidence="2" key="1">
    <citation type="submission" date="2016-10" db="EMBL/GenBank/DDBJ databases">
        <authorList>
            <person name="Varghese N."/>
            <person name="Submissions S."/>
        </authorList>
    </citation>
    <scope>NUCLEOTIDE SEQUENCE [LARGE SCALE GENOMIC DNA]</scope>
    <source>
        <strain evidence="2">MPL-11</strain>
    </source>
</reference>
<keyword evidence="2" id="KW-1185">Reference proteome</keyword>
<gene>
    <name evidence="1" type="ORF">SAMN04487752_2689</name>
</gene>
<evidence type="ECO:0000313" key="1">
    <source>
        <dbReference type="EMBL" id="SDQ54087.1"/>
    </source>
</evidence>
<dbReference type="InterPro" id="IPR012865">
    <property type="entry name" value="DUF1642"/>
</dbReference>
<organism evidence="1 2">
    <name type="scientific">Carnobacterium viridans</name>
    <dbReference type="NCBI Taxonomy" id="174587"/>
    <lineage>
        <taxon>Bacteria</taxon>
        <taxon>Bacillati</taxon>
        <taxon>Bacillota</taxon>
        <taxon>Bacilli</taxon>
        <taxon>Lactobacillales</taxon>
        <taxon>Carnobacteriaceae</taxon>
        <taxon>Carnobacterium</taxon>
    </lineage>
</organism>
<evidence type="ECO:0000313" key="2">
    <source>
        <dbReference type="Proteomes" id="UP000199481"/>
    </source>
</evidence>
<dbReference type="Proteomes" id="UP000199481">
    <property type="component" value="Unassembled WGS sequence"/>
</dbReference>
<accession>A0A1H1BQ81</accession>
<name>A0A1H1BQ81_9LACT</name>
<dbReference type="Pfam" id="PF07852">
    <property type="entry name" value="DUF1642"/>
    <property type="match status" value="1"/>
</dbReference>
<dbReference type="EMBL" id="FNJW01000008">
    <property type="protein sequence ID" value="SDQ54087.1"/>
    <property type="molecule type" value="Genomic_DNA"/>
</dbReference>
<proteinExistence type="predicted"/>
<dbReference type="RefSeq" id="WP_089978540.1">
    <property type="nucleotide sequence ID" value="NZ_CP084916.1"/>
</dbReference>